<gene>
    <name evidence="3" type="ORF">DW206_23360</name>
</gene>
<comment type="caution">
    <text evidence="3">The sequence shown here is derived from an EMBL/GenBank/DDBJ whole genome shotgun (WGS) entry which is preliminary data.</text>
</comment>
<dbReference type="EMBL" id="QRJR01000036">
    <property type="protein sequence ID" value="RHH40064.1"/>
    <property type="molecule type" value="Genomic_DNA"/>
</dbReference>
<sequence>MHVNFFNDEKNMKNKYWKYICLLGLGAFCWACSDDNPDGGQNSGEPGYEGGQGTEQEITRSYKLGTLAGFEGEIRKQMDRSYTDASTMYNRSLFYRYVESAFPGQAGEQDPLPSNITEQDWWDNFVEEIAYSGQDYVAMNCRGMANDNVDHGRPDKLLDLMAAIERKGVAHKFKIAIFDDTPASWAAARNAHKGFGYADKPMNGPNRYIGSEYPLLFMDPEKEDAKGEGNKFRNDIYQYIWDFNLKKAFEYVPREYWFEIDGRPVIYFWNPNGFLQDSYLGELTEQDPDNYKSTTGLDYTKADAYNGKLSYILKCLSDDFNEEYGVRPFLIIQREWTDRDFSLVNCPYVDAIHNWFAAPLSKVGMTEEEKKQFEEEMKYNTYVSAYNFKGFSVGSGCPGFVQGDRSQTQWQFIDARHGEYATEMFESFLTFKPNLVFLEGFTDGVENAAWWRSMDKTYYDYPNQRINLLRKYGNHPFPTEQKLEAEACDYCYQGTISDKKIESSQQEDKMNNAPEQYVVKRCSDTKYNGGWHTDLTADGLNALRWKELPFRSGESIIRFRYASEGEITVCCQIGNEMTQKVTLPATGNAWEETEVAVYTRDTRGYADFNLAVIEGAISLNYVEIITNK</sequence>
<name>A0A3E5HGZ2_BACOV</name>
<dbReference type="Proteomes" id="UP000283329">
    <property type="component" value="Unassembled WGS sequence"/>
</dbReference>
<dbReference type="Gene3D" id="2.60.120.260">
    <property type="entry name" value="Galactose-binding domain-like"/>
    <property type="match status" value="1"/>
</dbReference>
<dbReference type="InterPro" id="IPR032178">
    <property type="entry name" value="DUF5010"/>
</dbReference>
<evidence type="ECO:0000259" key="1">
    <source>
        <dbReference type="Pfam" id="PF16402"/>
    </source>
</evidence>
<reference evidence="3 4" key="1">
    <citation type="submission" date="2018-08" db="EMBL/GenBank/DDBJ databases">
        <title>A genome reference for cultivated species of the human gut microbiota.</title>
        <authorList>
            <person name="Zou Y."/>
            <person name="Xue W."/>
            <person name="Luo G."/>
        </authorList>
    </citation>
    <scope>NUCLEOTIDE SEQUENCE [LARGE SCALE GENOMIC DNA]</scope>
    <source>
        <strain evidence="3 4">AM17-48</strain>
    </source>
</reference>
<evidence type="ECO:0000313" key="3">
    <source>
        <dbReference type="EMBL" id="RHH40064.1"/>
    </source>
</evidence>
<accession>A0A3E5HGZ2</accession>
<feature type="domain" description="DUF5010" evidence="1">
    <location>
        <begin position="62"/>
        <end position="490"/>
    </location>
</feature>
<evidence type="ECO:0000313" key="4">
    <source>
        <dbReference type="Proteomes" id="UP000283329"/>
    </source>
</evidence>
<dbReference type="Pfam" id="PF16402">
    <property type="entry name" value="DUF5010"/>
    <property type="match status" value="1"/>
</dbReference>
<evidence type="ECO:0000259" key="2">
    <source>
        <dbReference type="Pfam" id="PF18099"/>
    </source>
</evidence>
<dbReference type="AlphaFoldDB" id="A0A3E5HGZ2"/>
<feature type="domain" description="Carbohydrate binding module family 35" evidence="2">
    <location>
        <begin position="526"/>
        <end position="623"/>
    </location>
</feature>
<proteinExistence type="predicted"/>
<organism evidence="3 4">
    <name type="scientific">Bacteroides ovatus</name>
    <dbReference type="NCBI Taxonomy" id="28116"/>
    <lineage>
        <taxon>Bacteria</taxon>
        <taxon>Pseudomonadati</taxon>
        <taxon>Bacteroidota</taxon>
        <taxon>Bacteroidia</taxon>
        <taxon>Bacteroidales</taxon>
        <taxon>Bacteroidaceae</taxon>
        <taxon>Bacteroides</taxon>
    </lineage>
</organism>
<dbReference type="InterPro" id="IPR041342">
    <property type="entry name" value="CBM35"/>
</dbReference>
<dbReference type="Pfam" id="PF18099">
    <property type="entry name" value="CBM_35_2"/>
    <property type="match status" value="1"/>
</dbReference>
<protein>
    <submittedName>
        <fullName evidence="3">DUF5010 domain-containing protein</fullName>
    </submittedName>
</protein>